<evidence type="ECO:0000256" key="1">
    <source>
        <dbReference type="SAM" id="MobiDB-lite"/>
    </source>
</evidence>
<evidence type="ECO:0000313" key="2">
    <source>
        <dbReference type="EMBL" id="CAH1247559.1"/>
    </source>
</evidence>
<dbReference type="EMBL" id="OV696701">
    <property type="protein sequence ID" value="CAH1247559.1"/>
    <property type="molecule type" value="Genomic_DNA"/>
</dbReference>
<dbReference type="Proteomes" id="UP000838412">
    <property type="component" value="Chromosome 16"/>
</dbReference>
<evidence type="ECO:0000313" key="3">
    <source>
        <dbReference type="Proteomes" id="UP000838412"/>
    </source>
</evidence>
<protein>
    <submittedName>
        <fullName evidence="2">Hypp7941 protein</fullName>
    </submittedName>
</protein>
<reference evidence="2" key="1">
    <citation type="submission" date="2022-01" db="EMBL/GenBank/DDBJ databases">
        <authorList>
            <person name="Braso-Vives M."/>
        </authorList>
    </citation>
    <scope>NUCLEOTIDE SEQUENCE</scope>
</reference>
<sequence length="107" mass="11917">MKSLPGFPPCVIAAVQDGDVTSPYKYRRASAPHFPPSSVRQAAPRPRVPRPKIVPNERSDPPYEPCRRLYVQVWLAPQHRAGIELRQASCLVGRGRLVFKTDTSVAV</sequence>
<gene>
    <name evidence="2" type="primary">Hypp7941</name>
    <name evidence="2" type="ORF">BLAG_LOCUS9187</name>
</gene>
<accession>A0A8J9Z4J1</accession>
<proteinExistence type="predicted"/>
<dbReference type="AlphaFoldDB" id="A0A8J9Z4J1"/>
<dbReference type="OrthoDB" id="10585494at2759"/>
<keyword evidence="3" id="KW-1185">Reference proteome</keyword>
<name>A0A8J9Z4J1_BRALA</name>
<feature type="region of interest" description="Disordered" evidence="1">
    <location>
        <begin position="29"/>
        <end position="60"/>
    </location>
</feature>
<organism evidence="2 3">
    <name type="scientific">Branchiostoma lanceolatum</name>
    <name type="common">Common lancelet</name>
    <name type="synonym">Amphioxus lanceolatum</name>
    <dbReference type="NCBI Taxonomy" id="7740"/>
    <lineage>
        <taxon>Eukaryota</taxon>
        <taxon>Metazoa</taxon>
        <taxon>Chordata</taxon>
        <taxon>Cephalochordata</taxon>
        <taxon>Leptocardii</taxon>
        <taxon>Amphioxiformes</taxon>
        <taxon>Branchiostomatidae</taxon>
        <taxon>Branchiostoma</taxon>
    </lineage>
</organism>